<organism evidence="1 2">
    <name type="scientific">Candidatus Mycosynbacter amalyticus</name>
    <dbReference type="NCBI Taxonomy" id="2665156"/>
    <lineage>
        <taxon>Bacteria</taxon>
        <taxon>Candidatus Saccharimonadota</taxon>
        <taxon>Candidatus Saccharimonadota incertae sedis</taxon>
        <taxon>Candidatus Mycosynbacter</taxon>
    </lineage>
</organism>
<dbReference type="PANTHER" id="PTHR35145:SF1">
    <property type="entry name" value="CYTOPLASMIC PROTEIN"/>
    <property type="match status" value="1"/>
</dbReference>
<dbReference type="PANTHER" id="PTHR35145">
    <property type="entry name" value="CYTOPLASMIC PROTEIN-RELATED"/>
    <property type="match status" value="1"/>
</dbReference>
<evidence type="ECO:0000313" key="1">
    <source>
        <dbReference type="EMBL" id="QHN42357.1"/>
    </source>
</evidence>
<protein>
    <submittedName>
        <fullName evidence="1">MmcQ/YjbR family DNA-binding protein</fullName>
    </submittedName>
</protein>
<dbReference type="Proteomes" id="UP001059824">
    <property type="component" value="Chromosome"/>
</dbReference>
<dbReference type="AlphaFoldDB" id="A0A857MSC8"/>
<dbReference type="InterPro" id="IPR058532">
    <property type="entry name" value="YjbR/MT2646/Rv2570-like"/>
</dbReference>
<keyword evidence="1" id="KW-0238">DNA-binding</keyword>
<accession>A0A857MSC8</accession>
<dbReference type="GO" id="GO:0003677">
    <property type="term" value="F:DNA binding"/>
    <property type="evidence" value="ECO:0007669"/>
    <property type="project" value="UniProtKB-KW"/>
</dbReference>
<dbReference type="SUPFAM" id="SSF142906">
    <property type="entry name" value="YjbR-like"/>
    <property type="match status" value="1"/>
</dbReference>
<dbReference type="Pfam" id="PF04237">
    <property type="entry name" value="YjbR"/>
    <property type="match status" value="1"/>
</dbReference>
<gene>
    <name evidence="1" type="ORF">GII36_00595</name>
</gene>
<name>A0A857MSC8_9BACT</name>
<dbReference type="InterPro" id="IPR007351">
    <property type="entry name" value="YjbR"/>
</dbReference>
<dbReference type="KEGG" id="mama:GII36_00595"/>
<evidence type="ECO:0000313" key="2">
    <source>
        <dbReference type="Proteomes" id="UP001059824"/>
    </source>
</evidence>
<dbReference type="EMBL" id="CP045921">
    <property type="protein sequence ID" value="QHN42357.1"/>
    <property type="molecule type" value="Genomic_DNA"/>
</dbReference>
<sequence length="114" mass="13057">MTHKEFEDYLLQFADVWLDYPFGEGTAVYKYGEKPEGKIVAIVTEGSKPLRVSLKCDPQLAVNLREKYETVLPGYHLNKKHWNTIICSGQLPDDEIHDLMRLSYLLVSGKEVAN</sequence>
<dbReference type="InterPro" id="IPR038056">
    <property type="entry name" value="YjbR-like_sf"/>
</dbReference>
<proteinExistence type="predicted"/>
<dbReference type="RefSeq" id="WP_260763636.1">
    <property type="nucleotide sequence ID" value="NZ_CP045921.1"/>
</dbReference>
<dbReference type="Gene3D" id="3.90.1150.30">
    <property type="match status" value="1"/>
</dbReference>
<keyword evidence="2" id="KW-1185">Reference proteome</keyword>
<reference evidence="1" key="1">
    <citation type="journal article" date="2021" name="Nat. Microbiol.">
        <title>Cocultivation of an ultrasmall environmental parasitic bacterium with lytic ability against bacteria associated with wastewater foams.</title>
        <authorList>
            <person name="Batinovic S."/>
            <person name="Rose J.J.A."/>
            <person name="Ratcliffe J."/>
            <person name="Seviour R.J."/>
            <person name="Petrovski S."/>
        </authorList>
    </citation>
    <scope>NUCLEOTIDE SEQUENCE</scope>
    <source>
        <strain evidence="1">JR1</strain>
    </source>
</reference>